<sequence length="317" mass="35506">MISISTVYARSIDVCRRSNIPELVIQVVGNGFIPGEILKVVIPVLQPEERALQTGYQKIRDNTRAMLPMRNIAMGWGQLKTSTNANALNASITRQNRDKIPCNTTASARLPRNSSGLDWCYMSVNENFDAPGVLQRSQNILLAADYADDADSRVWVTEGPRITANQHYSDSIEVVFEGRPLSDNPQIPFNLTAKPRQILFHENWLDFAYSIKDPRDNELVQTTSPFSHPQRPRTTAPECNLLGMFRNNTKKAGSRLNMMGTYPNTCVAIVGEKALAGVIVLERRLAGPPRIEVVSKEYVDRGRTRPFVASDAKEKYE</sequence>
<reference evidence="1 2" key="1">
    <citation type="submission" date="2024-02" db="EMBL/GenBank/DDBJ databases">
        <title>Discinaceae phylogenomics.</title>
        <authorList>
            <person name="Dirks A.C."/>
            <person name="James T.Y."/>
        </authorList>
    </citation>
    <scope>NUCLEOTIDE SEQUENCE [LARGE SCALE GENOMIC DNA]</scope>
    <source>
        <strain evidence="1 2">ACD0624</strain>
    </source>
</reference>
<protein>
    <submittedName>
        <fullName evidence="1">Uncharacterized protein</fullName>
    </submittedName>
</protein>
<dbReference type="Proteomes" id="UP001447188">
    <property type="component" value="Unassembled WGS sequence"/>
</dbReference>
<gene>
    <name evidence="1" type="ORF">Q9L58_006855</name>
</gene>
<organism evidence="1 2">
    <name type="scientific">Discina gigas</name>
    <dbReference type="NCBI Taxonomy" id="1032678"/>
    <lineage>
        <taxon>Eukaryota</taxon>
        <taxon>Fungi</taxon>
        <taxon>Dikarya</taxon>
        <taxon>Ascomycota</taxon>
        <taxon>Pezizomycotina</taxon>
        <taxon>Pezizomycetes</taxon>
        <taxon>Pezizales</taxon>
        <taxon>Discinaceae</taxon>
        <taxon>Discina</taxon>
    </lineage>
</organism>
<accession>A0ABR3GE41</accession>
<evidence type="ECO:0000313" key="1">
    <source>
        <dbReference type="EMBL" id="KAL0634237.1"/>
    </source>
</evidence>
<proteinExistence type="predicted"/>
<dbReference type="EMBL" id="JBBBZM010000100">
    <property type="protein sequence ID" value="KAL0634237.1"/>
    <property type="molecule type" value="Genomic_DNA"/>
</dbReference>
<name>A0ABR3GE41_9PEZI</name>
<evidence type="ECO:0000313" key="2">
    <source>
        <dbReference type="Proteomes" id="UP001447188"/>
    </source>
</evidence>
<keyword evidence="2" id="KW-1185">Reference proteome</keyword>
<comment type="caution">
    <text evidence="1">The sequence shown here is derived from an EMBL/GenBank/DDBJ whole genome shotgun (WGS) entry which is preliminary data.</text>
</comment>